<gene>
    <name evidence="5" type="ORF">EV131_12533</name>
</gene>
<dbReference type="Pfam" id="PF00356">
    <property type="entry name" value="LacI"/>
    <property type="match status" value="1"/>
</dbReference>
<dbReference type="InterPro" id="IPR028082">
    <property type="entry name" value="Peripla_BP_I"/>
</dbReference>
<dbReference type="PROSITE" id="PS50932">
    <property type="entry name" value="HTH_LACI_2"/>
    <property type="match status" value="1"/>
</dbReference>
<proteinExistence type="predicted"/>
<evidence type="ECO:0000256" key="3">
    <source>
        <dbReference type="ARBA" id="ARBA00023163"/>
    </source>
</evidence>
<dbReference type="Proteomes" id="UP000295021">
    <property type="component" value="Unassembled WGS sequence"/>
</dbReference>
<accession>A0AAX2QC65</accession>
<dbReference type="Gene3D" id="3.40.50.2300">
    <property type="match status" value="2"/>
</dbReference>
<evidence type="ECO:0000256" key="2">
    <source>
        <dbReference type="ARBA" id="ARBA00023125"/>
    </source>
</evidence>
<dbReference type="Gene3D" id="1.10.260.40">
    <property type="entry name" value="lambda repressor-like DNA-binding domains"/>
    <property type="match status" value="1"/>
</dbReference>
<keyword evidence="3" id="KW-0804">Transcription</keyword>
<dbReference type="CDD" id="cd01392">
    <property type="entry name" value="HTH_LacI"/>
    <property type="match status" value="1"/>
</dbReference>
<evidence type="ECO:0000313" key="5">
    <source>
        <dbReference type="EMBL" id="TCU13835.1"/>
    </source>
</evidence>
<dbReference type="SUPFAM" id="SSF53822">
    <property type="entry name" value="Periplasmic binding protein-like I"/>
    <property type="match status" value="1"/>
</dbReference>
<dbReference type="EMBL" id="SMBI01000025">
    <property type="protein sequence ID" value="TCU13835.1"/>
    <property type="molecule type" value="Genomic_DNA"/>
</dbReference>
<dbReference type="SUPFAM" id="SSF47413">
    <property type="entry name" value="lambda repressor-like DNA-binding domains"/>
    <property type="match status" value="1"/>
</dbReference>
<protein>
    <submittedName>
        <fullName evidence="5">LacI family repressor for deo operon, udp, cdd, tsx, nupC, and nupG</fullName>
    </submittedName>
</protein>
<dbReference type="AlphaFoldDB" id="A0AAX2QC65"/>
<comment type="caution">
    <text evidence="5">The sequence shown here is derived from an EMBL/GenBank/DDBJ whole genome shotgun (WGS) entry which is preliminary data.</text>
</comment>
<dbReference type="PANTHER" id="PTHR30146">
    <property type="entry name" value="LACI-RELATED TRANSCRIPTIONAL REPRESSOR"/>
    <property type="match status" value="1"/>
</dbReference>
<reference evidence="5 6" key="1">
    <citation type="submission" date="2019-03" db="EMBL/GenBank/DDBJ databases">
        <title>Genomic Encyclopedia of Type Strains, Phase IV (KMG-V): Genome sequencing to study the core and pangenomes of soil and plant-associated prokaryotes.</title>
        <authorList>
            <person name="Whitman W."/>
        </authorList>
    </citation>
    <scope>NUCLEOTIDE SEQUENCE [LARGE SCALE GENOMIC DNA]</scope>
    <source>
        <strain evidence="5 6">FB403</strain>
    </source>
</reference>
<evidence type="ECO:0000259" key="4">
    <source>
        <dbReference type="PROSITE" id="PS50932"/>
    </source>
</evidence>
<keyword evidence="1" id="KW-0805">Transcription regulation</keyword>
<dbReference type="SMART" id="SM00354">
    <property type="entry name" value="HTH_LACI"/>
    <property type="match status" value="1"/>
</dbReference>
<evidence type="ECO:0000313" key="6">
    <source>
        <dbReference type="Proteomes" id="UP000295021"/>
    </source>
</evidence>
<dbReference type="GO" id="GO:0003700">
    <property type="term" value="F:DNA-binding transcription factor activity"/>
    <property type="evidence" value="ECO:0007669"/>
    <property type="project" value="TreeGrafter"/>
</dbReference>
<dbReference type="InterPro" id="IPR000843">
    <property type="entry name" value="HTH_LacI"/>
</dbReference>
<dbReference type="Pfam" id="PF13377">
    <property type="entry name" value="Peripla_BP_3"/>
    <property type="match status" value="1"/>
</dbReference>
<dbReference type="RefSeq" id="WP_132614765.1">
    <property type="nucleotide sequence ID" value="NZ_JAAXRQ010000024.1"/>
</dbReference>
<sequence>MNEHGKQARPLQPVSNERNVTVADVARHASVSTAAVSFYFSDRAEHLKRVGPEARERIRAAVEALGYVPNKTARHLRRQKSERLCIILPKLGIPYADKMVQDLGQAAVERGLLPIVSTASNIAELQKVLAEVEAGLADGVVADVEYLSEEQVDAVFAGMGKDCLIIHPTARSKRFSVLNNGLVAALETAFEDLISKGHRIFAYVQNTGLSPNHRLQAIMDRRRRLKGDVVIDTMVGASERSLAADCARKIVALEPRPTAVFVESDYTAVTVIEEFSRLGIAVPREIAVVGCGNAEEGFYCEPRLTTIGPEWGSLEEAGRYLIDSIATSERQPPRAFHTSWTYILRASA</sequence>
<dbReference type="CDD" id="cd06267">
    <property type="entry name" value="PBP1_LacI_sugar_binding-like"/>
    <property type="match status" value="1"/>
</dbReference>
<dbReference type="InterPro" id="IPR010982">
    <property type="entry name" value="Lambda_DNA-bd_dom_sf"/>
</dbReference>
<feature type="domain" description="HTH lacI-type" evidence="4">
    <location>
        <begin position="20"/>
        <end position="78"/>
    </location>
</feature>
<dbReference type="InterPro" id="IPR046335">
    <property type="entry name" value="LacI/GalR-like_sensor"/>
</dbReference>
<dbReference type="PANTHER" id="PTHR30146:SF153">
    <property type="entry name" value="LACTOSE OPERON REPRESSOR"/>
    <property type="match status" value="1"/>
</dbReference>
<keyword evidence="2" id="KW-0238">DNA-binding</keyword>
<evidence type="ECO:0000256" key="1">
    <source>
        <dbReference type="ARBA" id="ARBA00023015"/>
    </source>
</evidence>
<name>A0AAX2QC65_9HYPH</name>
<dbReference type="GO" id="GO:0000976">
    <property type="term" value="F:transcription cis-regulatory region binding"/>
    <property type="evidence" value="ECO:0007669"/>
    <property type="project" value="TreeGrafter"/>
</dbReference>
<organism evidence="5 6">
    <name type="scientific">Rhizobium laguerreae</name>
    <dbReference type="NCBI Taxonomy" id="1076926"/>
    <lineage>
        <taxon>Bacteria</taxon>
        <taxon>Pseudomonadati</taxon>
        <taxon>Pseudomonadota</taxon>
        <taxon>Alphaproteobacteria</taxon>
        <taxon>Hyphomicrobiales</taxon>
        <taxon>Rhizobiaceae</taxon>
        <taxon>Rhizobium/Agrobacterium group</taxon>
        <taxon>Rhizobium</taxon>
    </lineage>
</organism>